<feature type="domain" description="Transcriptional regulator-like" evidence="1">
    <location>
        <begin position="6"/>
        <end position="69"/>
    </location>
</feature>
<evidence type="ECO:0000313" key="3">
    <source>
        <dbReference type="Proteomes" id="UP000032675"/>
    </source>
</evidence>
<reference evidence="2 3" key="1">
    <citation type="submission" date="2012-11" db="EMBL/GenBank/DDBJ databases">
        <title>Whole genome sequence of Gluconacetobacter europaeus NBRC3261.</title>
        <authorList>
            <person name="Azuma Y."/>
            <person name="Higashiura N."/>
            <person name="Hirakawa H."/>
            <person name="Matsushita K."/>
        </authorList>
    </citation>
    <scope>NUCLEOTIDE SEQUENCE [LARGE SCALE GENOMIC DNA]</scope>
    <source>
        <strain evidence="2 3">NBRC 3261</strain>
    </source>
</reference>
<dbReference type="EMBL" id="BANI01000063">
    <property type="protein sequence ID" value="GAN96458.1"/>
    <property type="molecule type" value="Genomic_DNA"/>
</dbReference>
<dbReference type="Pfam" id="PF20109">
    <property type="entry name" value="Trans_reg_dom"/>
    <property type="match status" value="1"/>
</dbReference>
<organism evidence="2 3">
    <name type="scientific">Komagataeibacter europaeus NBRC 3261</name>
    <dbReference type="NCBI Taxonomy" id="1234669"/>
    <lineage>
        <taxon>Bacteria</taxon>
        <taxon>Pseudomonadati</taxon>
        <taxon>Pseudomonadota</taxon>
        <taxon>Alphaproteobacteria</taxon>
        <taxon>Acetobacterales</taxon>
        <taxon>Acetobacteraceae</taxon>
        <taxon>Komagataeibacter</taxon>
    </lineage>
</organism>
<dbReference type="Proteomes" id="UP000032675">
    <property type="component" value="Unassembled WGS sequence"/>
</dbReference>
<accession>A0A0D6PZI7</accession>
<dbReference type="InterPro" id="IPR045465">
    <property type="entry name" value="Trans_reg_dom"/>
</dbReference>
<evidence type="ECO:0000259" key="1">
    <source>
        <dbReference type="Pfam" id="PF20109"/>
    </source>
</evidence>
<gene>
    <name evidence="2" type="ORF">Geu3261_0069_035</name>
</gene>
<evidence type="ECO:0000313" key="2">
    <source>
        <dbReference type="EMBL" id="GAN96458.1"/>
    </source>
</evidence>
<dbReference type="AlphaFoldDB" id="A0A0D6PZI7"/>
<comment type="caution">
    <text evidence="2">The sequence shown here is derived from an EMBL/GenBank/DDBJ whole genome shotgun (WGS) entry which is preliminary data.</text>
</comment>
<protein>
    <recommendedName>
        <fullName evidence="1">Transcriptional regulator-like domain-containing protein</fullName>
    </recommendedName>
</protein>
<proteinExistence type="predicted"/>
<sequence length="70" mass="8464">MQTRPDWHTSGFLDRALTLDLPDFAQEFLFLNQDYVRGYRTLARYDDADEVVRQRNLHLFARQWGLRFPC</sequence>
<name>A0A0D6PZI7_KOMEU</name>